<keyword evidence="3" id="KW-1185">Reference proteome</keyword>
<evidence type="ECO:0000313" key="2">
    <source>
        <dbReference type="EMBL" id="CAJ0592530.1"/>
    </source>
</evidence>
<dbReference type="AlphaFoldDB" id="A0AA36DTR1"/>
<dbReference type="EMBL" id="CATQJL010000112">
    <property type="protein sequence ID" value="CAJ0592530.1"/>
    <property type="molecule type" value="Genomic_DNA"/>
</dbReference>
<evidence type="ECO:0000313" key="3">
    <source>
        <dbReference type="Proteomes" id="UP001176961"/>
    </source>
</evidence>
<accession>A0AA36DTR1</accession>
<gene>
    <name evidence="2" type="ORF">CYNAS_LOCUS4513</name>
</gene>
<proteinExistence type="predicted"/>
<organism evidence="2 3">
    <name type="scientific">Cylicocyclus nassatus</name>
    <name type="common">Nematode worm</name>
    <dbReference type="NCBI Taxonomy" id="53992"/>
    <lineage>
        <taxon>Eukaryota</taxon>
        <taxon>Metazoa</taxon>
        <taxon>Ecdysozoa</taxon>
        <taxon>Nematoda</taxon>
        <taxon>Chromadorea</taxon>
        <taxon>Rhabditida</taxon>
        <taxon>Rhabditina</taxon>
        <taxon>Rhabditomorpha</taxon>
        <taxon>Strongyloidea</taxon>
        <taxon>Strongylidae</taxon>
        <taxon>Cylicocyclus</taxon>
    </lineage>
</organism>
<feature type="compositionally biased region" description="Basic and acidic residues" evidence="1">
    <location>
        <begin position="9"/>
        <end position="22"/>
    </location>
</feature>
<feature type="compositionally biased region" description="Low complexity" evidence="1">
    <location>
        <begin position="27"/>
        <end position="38"/>
    </location>
</feature>
<reference evidence="2" key="1">
    <citation type="submission" date="2023-07" db="EMBL/GenBank/DDBJ databases">
        <authorList>
            <consortium name="CYATHOMIX"/>
        </authorList>
    </citation>
    <scope>NUCLEOTIDE SEQUENCE</scope>
    <source>
        <strain evidence="2">N/A</strain>
    </source>
</reference>
<feature type="region of interest" description="Disordered" evidence="1">
    <location>
        <begin position="1"/>
        <end position="38"/>
    </location>
</feature>
<evidence type="ECO:0000256" key="1">
    <source>
        <dbReference type="SAM" id="MobiDB-lite"/>
    </source>
</evidence>
<protein>
    <submittedName>
        <fullName evidence="2">Uncharacterized protein</fullName>
    </submittedName>
</protein>
<comment type="caution">
    <text evidence="2">The sequence shown here is derived from an EMBL/GenBank/DDBJ whole genome shotgun (WGS) entry which is preliminary data.</text>
</comment>
<dbReference type="Proteomes" id="UP001176961">
    <property type="component" value="Unassembled WGS sequence"/>
</dbReference>
<name>A0AA36DTR1_CYLNA</name>
<sequence>MGSLTLRAYSDELLRAPDEHKRNPNRKSVSSSKASKAAVSCELGTIAKEKQRKTKSDPNNVYLEALRKLSSLEFDHERIANCYKLEGCLSRRHNLAQAVSRGFAEGDEVVALGRESSSTEAKTMLKEIKVVGREILR</sequence>